<gene>
    <name evidence="7" type="ordered locus">Rpdx1_3141</name>
</gene>
<dbReference type="GO" id="GO:0009055">
    <property type="term" value="F:electron transfer activity"/>
    <property type="evidence" value="ECO:0007669"/>
    <property type="project" value="InterPro"/>
</dbReference>
<dbReference type="PROSITE" id="PS51007">
    <property type="entry name" value="CYTC"/>
    <property type="match status" value="1"/>
</dbReference>
<evidence type="ECO:0000313" key="7">
    <source>
        <dbReference type="EMBL" id="ADU44720.1"/>
    </source>
</evidence>
<dbReference type="KEGG" id="rpx:Rpdx1_3141"/>
<accession>E6VNJ2</accession>
<keyword evidence="3 4" id="KW-0408">Iron</keyword>
<sequence precursor="true">MSKSLKAVAGLAVVAAMVLPLAQAGAEHKPGHKAKDIVKEAKASAQAAVPAAPPAPVKLGLGRPALPEEIAAWDIDVRPDGQGLPPGRGTAREGDALFQEKCSTCHGEFGEGVGRYPVLSGGHGTLKADRPDKTIGSYWPDATTLYDYVRHAMPFGNARSLSNDEIYALTAYLLNMNDVIKDQDFELNQDNLAKVKMPNADGFYEDDRDVAEKSFWKKSPCMKDCGPAPKVIGRAIAIDVTPDEKAGPKVD</sequence>
<keyword evidence="5" id="KW-0732">Signal</keyword>
<feature type="domain" description="Cytochrome c" evidence="6">
    <location>
        <begin position="89"/>
        <end position="177"/>
    </location>
</feature>
<dbReference type="eggNOG" id="COG3258">
    <property type="taxonomic scope" value="Bacteria"/>
</dbReference>
<dbReference type="SUPFAM" id="SSF46626">
    <property type="entry name" value="Cytochrome c"/>
    <property type="match status" value="1"/>
</dbReference>
<feature type="signal peptide" evidence="5">
    <location>
        <begin position="1"/>
        <end position="24"/>
    </location>
</feature>
<name>E6VNJ2_RHOPX</name>
<evidence type="ECO:0000256" key="5">
    <source>
        <dbReference type="SAM" id="SignalP"/>
    </source>
</evidence>
<reference evidence="7" key="1">
    <citation type="submission" date="2010-12" db="EMBL/GenBank/DDBJ databases">
        <title>Complete sequence of Rhodopseudomonas palustris DX-1.</title>
        <authorList>
            <consortium name="US DOE Joint Genome Institute"/>
            <person name="Lucas S."/>
            <person name="Copeland A."/>
            <person name="Lapidus A."/>
            <person name="Cheng J.-F."/>
            <person name="Goodwin L."/>
            <person name="Pitluck S."/>
            <person name="Misra M."/>
            <person name="Chertkov O."/>
            <person name="Detter J.C."/>
            <person name="Han C."/>
            <person name="Tapia R."/>
            <person name="Land M."/>
            <person name="Hauser L."/>
            <person name="Kyrpides N."/>
            <person name="Ivanova N."/>
            <person name="Ovchinnikova G."/>
            <person name="Logan B."/>
            <person name="Oda Y."/>
            <person name="Harwood C."/>
            <person name="Woyke T."/>
        </authorList>
    </citation>
    <scope>NUCLEOTIDE SEQUENCE [LARGE SCALE GENOMIC DNA]</scope>
    <source>
        <strain evidence="7">DX-1</strain>
    </source>
</reference>
<dbReference type="EMBL" id="CP002418">
    <property type="protein sequence ID" value="ADU44720.1"/>
    <property type="molecule type" value="Genomic_DNA"/>
</dbReference>
<dbReference type="Proteomes" id="UP000001402">
    <property type="component" value="Chromosome"/>
</dbReference>
<dbReference type="HOGENOM" id="CLU_052974_1_0_5"/>
<feature type="chain" id="PRO_5003211171" evidence="5">
    <location>
        <begin position="25"/>
        <end position="251"/>
    </location>
</feature>
<dbReference type="InterPro" id="IPR051459">
    <property type="entry name" value="Cytochrome_c-type_DH"/>
</dbReference>
<evidence type="ECO:0000256" key="1">
    <source>
        <dbReference type="ARBA" id="ARBA00022617"/>
    </source>
</evidence>
<protein>
    <submittedName>
        <fullName evidence="7">Putative sulfite oxidase cytochrome subunit (SoxD)</fullName>
    </submittedName>
</protein>
<dbReference type="InterPro" id="IPR009056">
    <property type="entry name" value="Cyt_c-like_dom"/>
</dbReference>
<dbReference type="PANTHER" id="PTHR35008">
    <property type="entry name" value="BLL4482 PROTEIN-RELATED"/>
    <property type="match status" value="1"/>
</dbReference>
<dbReference type="BioCyc" id="RPAL652103:RPDX1_RS15485-MONOMER"/>
<keyword evidence="2 4" id="KW-0479">Metal-binding</keyword>
<organism evidence="7 8">
    <name type="scientific">Rhodopseudomonas palustris (strain DX-1)</name>
    <dbReference type="NCBI Taxonomy" id="652103"/>
    <lineage>
        <taxon>Bacteria</taxon>
        <taxon>Pseudomonadati</taxon>
        <taxon>Pseudomonadota</taxon>
        <taxon>Alphaproteobacteria</taxon>
        <taxon>Hyphomicrobiales</taxon>
        <taxon>Nitrobacteraceae</taxon>
        <taxon>Rhodopseudomonas</taxon>
    </lineage>
</organism>
<dbReference type="Gene3D" id="1.10.760.10">
    <property type="entry name" value="Cytochrome c-like domain"/>
    <property type="match status" value="1"/>
</dbReference>
<evidence type="ECO:0000256" key="4">
    <source>
        <dbReference type="PROSITE-ProRule" id="PRU00433"/>
    </source>
</evidence>
<keyword evidence="1 4" id="KW-0349">Heme</keyword>
<dbReference type="GO" id="GO:0020037">
    <property type="term" value="F:heme binding"/>
    <property type="evidence" value="ECO:0007669"/>
    <property type="project" value="InterPro"/>
</dbReference>
<evidence type="ECO:0000313" key="8">
    <source>
        <dbReference type="Proteomes" id="UP000001402"/>
    </source>
</evidence>
<evidence type="ECO:0000256" key="2">
    <source>
        <dbReference type="ARBA" id="ARBA00022723"/>
    </source>
</evidence>
<dbReference type="GO" id="GO:0046872">
    <property type="term" value="F:metal ion binding"/>
    <property type="evidence" value="ECO:0007669"/>
    <property type="project" value="UniProtKB-KW"/>
</dbReference>
<proteinExistence type="predicted"/>
<evidence type="ECO:0000256" key="3">
    <source>
        <dbReference type="ARBA" id="ARBA00023004"/>
    </source>
</evidence>
<dbReference type="AlphaFoldDB" id="E6VNJ2"/>
<dbReference type="InterPro" id="IPR036909">
    <property type="entry name" value="Cyt_c-like_dom_sf"/>
</dbReference>
<dbReference type="STRING" id="652103.Rpdx1_3141"/>
<dbReference type="PANTHER" id="PTHR35008:SF8">
    <property type="entry name" value="ALCOHOL DEHYDROGENASE CYTOCHROME C SUBUNIT"/>
    <property type="match status" value="1"/>
</dbReference>
<dbReference type="Pfam" id="PF00034">
    <property type="entry name" value="Cytochrom_C"/>
    <property type="match status" value="1"/>
</dbReference>
<evidence type="ECO:0000259" key="6">
    <source>
        <dbReference type="PROSITE" id="PS51007"/>
    </source>
</evidence>
<dbReference type="OrthoDB" id="9779283at2"/>